<dbReference type="PANTHER" id="PTHR23028">
    <property type="entry name" value="ACETYLTRANSFERASE"/>
    <property type="match status" value="1"/>
</dbReference>
<feature type="transmembrane region" description="Helical" evidence="3">
    <location>
        <begin position="233"/>
        <end position="250"/>
    </location>
</feature>
<feature type="transmembrane region" description="Helical" evidence="3">
    <location>
        <begin position="20"/>
        <end position="38"/>
    </location>
</feature>
<dbReference type="InterPro" id="IPR002656">
    <property type="entry name" value="Acyl_transf_3_dom"/>
</dbReference>
<feature type="transmembrane region" description="Helical" evidence="3">
    <location>
        <begin position="311"/>
        <end position="332"/>
    </location>
</feature>
<feature type="domain" description="Acyltransferase 3" evidence="4">
    <location>
        <begin position="17"/>
        <end position="329"/>
    </location>
</feature>
<dbReference type="InterPro" id="IPR050879">
    <property type="entry name" value="Acyltransferase_3"/>
</dbReference>
<feature type="transmembrane region" description="Helical" evidence="3">
    <location>
        <begin position="256"/>
        <end position="273"/>
    </location>
</feature>
<keyword evidence="3" id="KW-0812">Transmembrane</keyword>
<organism evidence="5 6">
    <name type="scientific">Metabacillus bambusae</name>
    <dbReference type="NCBI Taxonomy" id="2795218"/>
    <lineage>
        <taxon>Bacteria</taxon>
        <taxon>Bacillati</taxon>
        <taxon>Bacillota</taxon>
        <taxon>Bacilli</taxon>
        <taxon>Bacillales</taxon>
        <taxon>Bacillaceae</taxon>
        <taxon>Metabacillus</taxon>
    </lineage>
</organism>
<feature type="transmembrane region" description="Helical" evidence="3">
    <location>
        <begin position="90"/>
        <end position="112"/>
    </location>
</feature>
<keyword evidence="6" id="KW-1185">Reference proteome</keyword>
<dbReference type="GO" id="GO:0016746">
    <property type="term" value="F:acyltransferase activity"/>
    <property type="evidence" value="ECO:0007669"/>
    <property type="project" value="UniProtKB-KW"/>
</dbReference>
<feature type="transmembrane region" description="Helical" evidence="3">
    <location>
        <begin position="210"/>
        <end position="226"/>
    </location>
</feature>
<dbReference type="Proteomes" id="UP000663981">
    <property type="component" value="Unassembled WGS sequence"/>
</dbReference>
<dbReference type="Pfam" id="PF01757">
    <property type="entry name" value="Acyl_transf_3"/>
    <property type="match status" value="1"/>
</dbReference>
<feature type="transmembrane region" description="Helical" evidence="3">
    <location>
        <begin position="285"/>
        <end position="305"/>
    </location>
</feature>
<evidence type="ECO:0000256" key="2">
    <source>
        <dbReference type="ARBA" id="ARBA00007400"/>
    </source>
</evidence>
<proteinExistence type="inferred from homology"/>
<keyword evidence="5" id="KW-0808">Transferase</keyword>
<evidence type="ECO:0000259" key="4">
    <source>
        <dbReference type="Pfam" id="PF01757"/>
    </source>
</evidence>
<accession>A0ABS3N0V0</accession>
<sequence length="353" mass="40411">MKILKTFSELIQGRQNNLDFLRFVAATLVIYSHAYPLTGNDLLEPINQITNGQTTLGAIAVYCFFVISGFLITQSFLYSRSIGSFIKARVLRIFPGLILVTLFTVLIVGPLITSESLIKYFSNSQTYFYFTKITTFVPDLPLPGVFDSNIYQNAVNGSLWTLKYEIICYAMIGFLGGFGLLKKQVIITLFLINTFISIIPVNLGKTLTDLNILSLYFLSGSVFYFYRDKIKHSYIYLLLSLLVTILIISLGWLKPFFPLLCSYFIFYFAYSAKIRLYNFSKFGDFTYGIYIFAFPIQQIIVHVFNNNISPIENFLLSLPFVFLCSIVSWYLVERPALLLKNKNIKRIVSQKVS</sequence>
<comment type="caution">
    <text evidence="5">The sequence shown here is derived from an EMBL/GenBank/DDBJ whole genome shotgun (WGS) entry which is preliminary data.</text>
</comment>
<reference evidence="5 6" key="1">
    <citation type="submission" date="2021-03" db="EMBL/GenBank/DDBJ databases">
        <title>Whole genome sequence of Metabacillus bambusae BG109.</title>
        <authorList>
            <person name="Jeong J.W."/>
        </authorList>
    </citation>
    <scope>NUCLEOTIDE SEQUENCE [LARGE SCALE GENOMIC DNA]</scope>
    <source>
        <strain evidence="5 6">BG109</strain>
    </source>
</reference>
<keyword evidence="3" id="KW-0472">Membrane</keyword>
<evidence type="ECO:0000256" key="1">
    <source>
        <dbReference type="ARBA" id="ARBA00004370"/>
    </source>
</evidence>
<feature type="transmembrane region" description="Helical" evidence="3">
    <location>
        <begin position="186"/>
        <end position="204"/>
    </location>
</feature>
<feature type="transmembrane region" description="Helical" evidence="3">
    <location>
        <begin position="162"/>
        <end position="181"/>
    </location>
</feature>
<evidence type="ECO:0000313" key="5">
    <source>
        <dbReference type="EMBL" id="MBO1511887.1"/>
    </source>
</evidence>
<keyword evidence="3" id="KW-1133">Transmembrane helix</keyword>
<name>A0ABS3N0V0_9BACI</name>
<dbReference type="EMBL" id="JAGDEL010000005">
    <property type="protein sequence ID" value="MBO1511887.1"/>
    <property type="molecule type" value="Genomic_DNA"/>
</dbReference>
<feature type="transmembrane region" description="Helical" evidence="3">
    <location>
        <begin position="58"/>
        <end position="78"/>
    </location>
</feature>
<protein>
    <submittedName>
        <fullName evidence="5">Acyltransferase</fullName>
    </submittedName>
</protein>
<evidence type="ECO:0000256" key="3">
    <source>
        <dbReference type="SAM" id="Phobius"/>
    </source>
</evidence>
<dbReference type="PANTHER" id="PTHR23028:SF53">
    <property type="entry name" value="ACYL_TRANSF_3 DOMAIN-CONTAINING PROTEIN"/>
    <property type="match status" value="1"/>
</dbReference>
<evidence type="ECO:0000313" key="6">
    <source>
        <dbReference type="Proteomes" id="UP000663981"/>
    </source>
</evidence>
<keyword evidence="5" id="KW-0012">Acyltransferase</keyword>
<gene>
    <name evidence="5" type="ORF">I7822_09410</name>
</gene>
<comment type="subcellular location">
    <subcellularLocation>
        <location evidence="1">Membrane</location>
    </subcellularLocation>
</comment>
<comment type="similarity">
    <text evidence="2">Belongs to the acyltransferase 3 family.</text>
</comment>